<dbReference type="GO" id="GO:0008982">
    <property type="term" value="F:protein-N(PI)-phosphohistidine-sugar phosphotransferase activity"/>
    <property type="evidence" value="ECO:0007669"/>
    <property type="project" value="InterPro"/>
</dbReference>
<dbReference type="InterPro" id="IPR036388">
    <property type="entry name" value="WH-like_DNA-bd_sf"/>
</dbReference>
<dbReference type="CDD" id="cd00211">
    <property type="entry name" value="PTS_IIA_fru"/>
    <property type="match status" value="1"/>
</dbReference>
<dbReference type="Gene3D" id="1.10.1790.10">
    <property type="entry name" value="PRD domain"/>
    <property type="match status" value="2"/>
</dbReference>
<dbReference type="InterPro" id="IPR036095">
    <property type="entry name" value="PTS_EIIB-like_sf"/>
</dbReference>
<dbReference type="Gene3D" id="3.40.930.10">
    <property type="entry name" value="Mannitol-specific EII, Chain A"/>
    <property type="match status" value="1"/>
</dbReference>
<evidence type="ECO:0000256" key="4">
    <source>
        <dbReference type="ARBA" id="ARBA00023159"/>
    </source>
</evidence>
<dbReference type="Proteomes" id="UP000052258">
    <property type="component" value="Unassembled WGS sequence"/>
</dbReference>
<feature type="domain" description="PTS EIIB type-2" evidence="7">
    <location>
        <begin position="404"/>
        <end position="493"/>
    </location>
</feature>
<protein>
    <submittedName>
        <fullName evidence="9">Transcriptional antiterminator</fullName>
    </submittedName>
</protein>
<dbReference type="GO" id="GO:0006355">
    <property type="term" value="P:regulation of DNA-templated transcription"/>
    <property type="evidence" value="ECO:0007669"/>
    <property type="project" value="InterPro"/>
</dbReference>
<dbReference type="Pfam" id="PF08279">
    <property type="entry name" value="HTH_11"/>
    <property type="match status" value="1"/>
</dbReference>
<evidence type="ECO:0000256" key="1">
    <source>
        <dbReference type="ARBA" id="ARBA00022679"/>
    </source>
</evidence>
<organism evidence="9 10">
    <name type="scientific">Listeria fleischmannii 1991</name>
    <dbReference type="NCBI Taxonomy" id="1430899"/>
    <lineage>
        <taxon>Bacteria</taxon>
        <taxon>Bacillati</taxon>
        <taxon>Bacillota</taxon>
        <taxon>Bacilli</taxon>
        <taxon>Bacillales</taxon>
        <taxon>Listeriaceae</taxon>
        <taxon>Listeria</taxon>
    </lineage>
</organism>
<dbReference type="PATRIC" id="fig|1430899.3.peg.2735"/>
<dbReference type="Pfam" id="PF00874">
    <property type="entry name" value="PRD"/>
    <property type="match status" value="2"/>
</dbReference>
<dbReference type="InterPro" id="IPR013011">
    <property type="entry name" value="PTS_EIIB_2"/>
</dbReference>
<dbReference type="InterPro" id="IPR036634">
    <property type="entry name" value="PRD_sf"/>
</dbReference>
<feature type="domain" description="PRD" evidence="8">
    <location>
        <begin position="294"/>
        <end position="401"/>
    </location>
</feature>
<dbReference type="PROSITE" id="PS51094">
    <property type="entry name" value="PTS_EIIA_TYPE_2"/>
    <property type="match status" value="1"/>
</dbReference>
<dbReference type="InterPro" id="IPR003501">
    <property type="entry name" value="PTS_EIIB_2/3"/>
</dbReference>
<dbReference type="InterPro" id="IPR007737">
    <property type="entry name" value="Mga_HTH"/>
</dbReference>
<evidence type="ECO:0000259" key="8">
    <source>
        <dbReference type="PROSITE" id="PS51372"/>
    </source>
</evidence>
<dbReference type="EMBL" id="AZHO01000040">
    <property type="protein sequence ID" value="KMT57771.1"/>
    <property type="molecule type" value="Genomic_DNA"/>
</dbReference>
<evidence type="ECO:0000259" key="7">
    <source>
        <dbReference type="PROSITE" id="PS51099"/>
    </source>
</evidence>
<dbReference type="InterPro" id="IPR013196">
    <property type="entry name" value="HTH_11"/>
</dbReference>
<reference evidence="9 10" key="1">
    <citation type="journal article" date="2015" name="Genome Biol. Evol.">
        <title>Comparative Genomics of Listeria Sensu Lato: Genus-Wide Differences in Evolutionary Dynamics and the Progressive Gain of Complex, Potentially Pathogenicity-Related Traits through Lateral Gene Transfer.</title>
        <authorList>
            <person name="Chiara M."/>
            <person name="Caruso M."/>
            <person name="D'Erchia A.M."/>
            <person name="Manzari C."/>
            <person name="Fraccalvieri R."/>
            <person name="Goffredo E."/>
            <person name="Latorre L."/>
            <person name="Miccolupo A."/>
            <person name="Padalino I."/>
            <person name="Santagada G."/>
            <person name="Chiocco D."/>
            <person name="Pesole G."/>
            <person name="Horner D.S."/>
            <person name="Parisi A."/>
        </authorList>
    </citation>
    <scope>NUCLEOTIDE SEQUENCE [LARGE SCALE GENOMIC DNA]</scope>
    <source>
        <strain evidence="9 10">1991</strain>
    </source>
</reference>
<evidence type="ECO:0000256" key="3">
    <source>
        <dbReference type="ARBA" id="ARBA00023015"/>
    </source>
</evidence>
<keyword evidence="2" id="KW-0677">Repeat</keyword>
<dbReference type="Pfam" id="PF05043">
    <property type="entry name" value="Mga"/>
    <property type="match status" value="1"/>
</dbReference>
<evidence type="ECO:0000313" key="9">
    <source>
        <dbReference type="EMBL" id="KMT57771.1"/>
    </source>
</evidence>
<evidence type="ECO:0000259" key="6">
    <source>
        <dbReference type="PROSITE" id="PS51094"/>
    </source>
</evidence>
<keyword evidence="1" id="KW-0808">Transferase</keyword>
<feature type="domain" description="PTS EIIA type-2" evidence="6">
    <location>
        <begin position="499"/>
        <end position="640"/>
    </location>
</feature>
<dbReference type="Gene3D" id="1.10.10.10">
    <property type="entry name" value="Winged helix-like DNA-binding domain superfamily/Winged helix DNA-binding domain"/>
    <property type="match status" value="2"/>
</dbReference>
<dbReference type="PANTHER" id="PTHR30185:SF13">
    <property type="entry name" value="LICABCH OPERON REGULATOR-RELATED"/>
    <property type="match status" value="1"/>
</dbReference>
<evidence type="ECO:0000256" key="2">
    <source>
        <dbReference type="ARBA" id="ARBA00022737"/>
    </source>
</evidence>
<comment type="caution">
    <text evidence="9">The sequence shown here is derived from an EMBL/GenBank/DDBJ whole genome shotgun (WGS) entry which is preliminary data.</text>
</comment>
<sequence>MAQIENLIPRWQNLLHHLYLKMDFMSGEELAELLQVNARTIRSDIKSINEIFSKEGNQIVSVRGKGYQLQLRYESVFLKLLAPSKEERFNLQVIPSLAQDRIPYIIRYLLLQNDFVKLDTLAEELYVSKSTINSDMVDVKRKLAECSLILSKRAGYGVKIEGSEMNMRFCFSKYLLSDSVSLLVSDEEQTFFGEIDLRNIQNIILTSLAEYKVQMTDMAVKNLIIHVAIAIRRIKNQQYVEQNELQGLEFNIQELRAVQKMIQEIERLESIQFPESELTYILLHVCSKHVLQSYNGYREVILVHKMLAEIKRQYGYDFSSHQQFIAHLALHLKPAINRIKFNMNIHNPYLSNIKRNYPLAFEFGLLAREVLTEELNQAINEDEAGYMAMHFLYALSEEPNNRKKRVLLVCASGIGTAKLLEIKIKKLFDTEIEIIGSCSLYKYQKNKQEADFVISTVPIEASKHAYVQVTPFLSKADIRGIERLLEKDENRATFNPISLFFSKKYFTILEGKRTKEQILTTLANKFEVEGNVQASFLKSVKERENIVATYLGNGLAAPHPISADVKETKIAVCITKEPIIWNEEGDEVQIILMLAVKNKEQEQLSTVYEIISQIVEIPKLAKEIREVEDFEAFIRILEYVKT</sequence>
<dbReference type="InterPro" id="IPR050661">
    <property type="entry name" value="BglG_antiterminators"/>
</dbReference>
<proteinExistence type="predicted"/>
<dbReference type="PANTHER" id="PTHR30185">
    <property type="entry name" value="CRYPTIC BETA-GLUCOSIDE BGL OPERON ANTITERMINATOR"/>
    <property type="match status" value="1"/>
</dbReference>
<dbReference type="PROSITE" id="PS51099">
    <property type="entry name" value="PTS_EIIB_TYPE_2"/>
    <property type="match status" value="1"/>
</dbReference>
<dbReference type="CDD" id="cd05568">
    <property type="entry name" value="PTS_IIB_bgl_like"/>
    <property type="match status" value="1"/>
</dbReference>
<name>A0A0J8J0E2_9LIST</name>
<dbReference type="SUPFAM" id="SSF63520">
    <property type="entry name" value="PTS-regulatory domain, PRD"/>
    <property type="match status" value="2"/>
</dbReference>
<gene>
    <name evidence="9" type="ORF">X560_2684</name>
</gene>
<feature type="domain" description="PRD" evidence="8">
    <location>
        <begin position="191"/>
        <end position="293"/>
    </location>
</feature>
<dbReference type="AlphaFoldDB" id="A0A0J8J0E2"/>
<dbReference type="InterPro" id="IPR002178">
    <property type="entry name" value="PTS_EIIA_type-2_dom"/>
</dbReference>
<keyword evidence="5" id="KW-0804">Transcription</keyword>
<dbReference type="SUPFAM" id="SSF46785">
    <property type="entry name" value="Winged helix' DNA-binding domain"/>
    <property type="match status" value="1"/>
</dbReference>
<dbReference type="PROSITE" id="PS51372">
    <property type="entry name" value="PRD_2"/>
    <property type="match status" value="2"/>
</dbReference>
<keyword evidence="4" id="KW-0010">Activator</keyword>
<keyword evidence="10" id="KW-1185">Reference proteome</keyword>
<dbReference type="InterPro" id="IPR016152">
    <property type="entry name" value="PTrfase/Anion_transptr"/>
</dbReference>
<evidence type="ECO:0000313" key="10">
    <source>
        <dbReference type="Proteomes" id="UP000052258"/>
    </source>
</evidence>
<dbReference type="SUPFAM" id="SSF55804">
    <property type="entry name" value="Phoshotransferase/anion transport protein"/>
    <property type="match status" value="1"/>
</dbReference>
<dbReference type="GO" id="GO:0009401">
    <property type="term" value="P:phosphoenolpyruvate-dependent sugar phosphotransferase system"/>
    <property type="evidence" value="ECO:0007669"/>
    <property type="project" value="InterPro"/>
</dbReference>
<dbReference type="SUPFAM" id="SSF52794">
    <property type="entry name" value="PTS system IIB component-like"/>
    <property type="match status" value="1"/>
</dbReference>
<evidence type="ECO:0000256" key="5">
    <source>
        <dbReference type="ARBA" id="ARBA00023163"/>
    </source>
</evidence>
<dbReference type="OrthoDB" id="3175596at2"/>
<dbReference type="Pfam" id="PF00359">
    <property type="entry name" value="PTS_EIIA_2"/>
    <property type="match status" value="1"/>
</dbReference>
<keyword evidence="3" id="KW-0805">Transcription regulation</keyword>
<dbReference type="RefSeq" id="WP_007474931.1">
    <property type="nucleotide sequence ID" value="NZ_KQ130624.1"/>
</dbReference>
<dbReference type="InterPro" id="IPR011608">
    <property type="entry name" value="PRD"/>
</dbReference>
<dbReference type="Gene3D" id="3.40.50.2300">
    <property type="match status" value="1"/>
</dbReference>
<dbReference type="Pfam" id="PF02302">
    <property type="entry name" value="PTS_IIB"/>
    <property type="match status" value="1"/>
</dbReference>
<accession>A0A0J8J0E2</accession>
<dbReference type="InterPro" id="IPR036390">
    <property type="entry name" value="WH_DNA-bd_sf"/>
</dbReference>